<evidence type="ECO:0000313" key="3">
    <source>
        <dbReference type="Proteomes" id="UP001321749"/>
    </source>
</evidence>
<organism evidence="2 3">
    <name type="scientific">Cladorrhinum samala</name>
    <dbReference type="NCBI Taxonomy" id="585594"/>
    <lineage>
        <taxon>Eukaryota</taxon>
        <taxon>Fungi</taxon>
        <taxon>Dikarya</taxon>
        <taxon>Ascomycota</taxon>
        <taxon>Pezizomycotina</taxon>
        <taxon>Sordariomycetes</taxon>
        <taxon>Sordariomycetidae</taxon>
        <taxon>Sordariales</taxon>
        <taxon>Podosporaceae</taxon>
        <taxon>Cladorrhinum</taxon>
    </lineage>
</organism>
<sequence>MRLININTLRMHEFLMDIPGYAILSHTWGAEEVSFQEWEEMSALEELEDIITQHPGCPVDIGTLRQRARVQKIKQRAGYRKIIDFCAKIRHSANYMDSKVLEWAWVDTCCIDKRSSSELSEAINSMFAWYGRAAVCWVYLSDVHPSEDSREQELCFRNSRWFTRGWTLQELLAGILSQRVIFCDSRWGEIGTRRSLAKMISDITGIERQILLDPWFALHPKRASTSERMSWASRRRTTRPEDMAYCLLGIFDVNMPLLYGEGAEKAFVRLQLEIMNKSADQTILAWGWPQSLEDAGKILAPDVKLFANGHRFKKTTAYGVSPPFHMTNSGLSIRLTLYKIPGWTFMFASLNCNIDGLDGQESDFVAGFFVLSPHDHFACGPDSSTHDRPVNSSNQIVKFNSSSTTAIPRRLLGESVERSILLLPASSEDSIRASARGQNISLIIKLKASENWDVVECFPPSIYQRLNRDSHVSHCMCIPYRAGSPSPKEGPWLFRFLGPDQCNWVLCLSNFYIARPDRTSSAEDNLLLQVVLLGPADNDIHLAALAQNIETGTILESAADLDGATVNLQKTEWLTKLNLKIGHGRRLHVAVHVERPEFVWWSFAVTCTVSFKDMTDNGPVGGHDDDVPAEVAIPGPEIISNDQL</sequence>
<protein>
    <submittedName>
        <fullName evidence="2">Heterokaryon incompatibility protein-domain-containing protein</fullName>
    </submittedName>
</protein>
<keyword evidence="3" id="KW-1185">Reference proteome</keyword>
<dbReference type="PANTHER" id="PTHR10622">
    <property type="entry name" value="HET DOMAIN-CONTAINING PROTEIN"/>
    <property type="match status" value="1"/>
</dbReference>
<dbReference type="AlphaFoldDB" id="A0AAV9HZX2"/>
<reference evidence="2" key="1">
    <citation type="journal article" date="2023" name="Mol. Phylogenet. Evol.">
        <title>Genome-scale phylogeny and comparative genomics of the fungal order Sordariales.</title>
        <authorList>
            <person name="Hensen N."/>
            <person name="Bonometti L."/>
            <person name="Westerberg I."/>
            <person name="Brannstrom I.O."/>
            <person name="Guillou S."/>
            <person name="Cros-Aarteil S."/>
            <person name="Calhoun S."/>
            <person name="Haridas S."/>
            <person name="Kuo A."/>
            <person name="Mondo S."/>
            <person name="Pangilinan J."/>
            <person name="Riley R."/>
            <person name="LaButti K."/>
            <person name="Andreopoulos B."/>
            <person name="Lipzen A."/>
            <person name="Chen C."/>
            <person name="Yan M."/>
            <person name="Daum C."/>
            <person name="Ng V."/>
            <person name="Clum A."/>
            <person name="Steindorff A."/>
            <person name="Ohm R.A."/>
            <person name="Martin F."/>
            <person name="Silar P."/>
            <person name="Natvig D.O."/>
            <person name="Lalanne C."/>
            <person name="Gautier V."/>
            <person name="Ament-Velasquez S.L."/>
            <person name="Kruys A."/>
            <person name="Hutchinson M.I."/>
            <person name="Powell A.J."/>
            <person name="Barry K."/>
            <person name="Miller A.N."/>
            <person name="Grigoriev I.V."/>
            <person name="Debuchy R."/>
            <person name="Gladieux P."/>
            <person name="Hiltunen Thoren M."/>
            <person name="Johannesson H."/>
        </authorList>
    </citation>
    <scope>NUCLEOTIDE SEQUENCE</scope>
    <source>
        <strain evidence="2">PSN324</strain>
    </source>
</reference>
<dbReference type="EMBL" id="MU864933">
    <property type="protein sequence ID" value="KAK4466287.1"/>
    <property type="molecule type" value="Genomic_DNA"/>
</dbReference>
<evidence type="ECO:0000313" key="2">
    <source>
        <dbReference type="EMBL" id="KAK4466287.1"/>
    </source>
</evidence>
<feature type="domain" description="Heterokaryon incompatibility" evidence="1">
    <location>
        <begin position="21"/>
        <end position="147"/>
    </location>
</feature>
<comment type="caution">
    <text evidence="2">The sequence shown here is derived from an EMBL/GenBank/DDBJ whole genome shotgun (WGS) entry which is preliminary data.</text>
</comment>
<dbReference type="PANTHER" id="PTHR10622:SF10">
    <property type="entry name" value="HET DOMAIN-CONTAINING PROTEIN"/>
    <property type="match status" value="1"/>
</dbReference>
<dbReference type="InterPro" id="IPR010730">
    <property type="entry name" value="HET"/>
</dbReference>
<evidence type="ECO:0000259" key="1">
    <source>
        <dbReference type="Pfam" id="PF06985"/>
    </source>
</evidence>
<dbReference type="Proteomes" id="UP001321749">
    <property type="component" value="Unassembled WGS sequence"/>
</dbReference>
<reference evidence="2" key="2">
    <citation type="submission" date="2023-06" db="EMBL/GenBank/DDBJ databases">
        <authorList>
            <consortium name="Lawrence Berkeley National Laboratory"/>
            <person name="Mondo S.J."/>
            <person name="Hensen N."/>
            <person name="Bonometti L."/>
            <person name="Westerberg I."/>
            <person name="Brannstrom I.O."/>
            <person name="Guillou S."/>
            <person name="Cros-Aarteil S."/>
            <person name="Calhoun S."/>
            <person name="Haridas S."/>
            <person name="Kuo A."/>
            <person name="Pangilinan J."/>
            <person name="Riley R."/>
            <person name="Labutti K."/>
            <person name="Andreopoulos B."/>
            <person name="Lipzen A."/>
            <person name="Chen C."/>
            <person name="Yanf M."/>
            <person name="Daum C."/>
            <person name="Ng V."/>
            <person name="Clum A."/>
            <person name="Steindorff A."/>
            <person name="Ohm R."/>
            <person name="Martin F."/>
            <person name="Silar P."/>
            <person name="Natvig D."/>
            <person name="Lalanne C."/>
            <person name="Gautier V."/>
            <person name="Ament-Velasquez S.L."/>
            <person name="Kruys A."/>
            <person name="Hutchinson M.I."/>
            <person name="Powell A.J."/>
            <person name="Barry K."/>
            <person name="Miller A.N."/>
            <person name="Grigoriev I.V."/>
            <person name="Debuchy R."/>
            <person name="Gladieux P."/>
            <person name="Thoren M.H."/>
            <person name="Johannesson H."/>
        </authorList>
    </citation>
    <scope>NUCLEOTIDE SEQUENCE</scope>
    <source>
        <strain evidence="2">PSN324</strain>
    </source>
</reference>
<name>A0AAV9HZX2_9PEZI</name>
<accession>A0AAV9HZX2</accession>
<proteinExistence type="predicted"/>
<gene>
    <name evidence="2" type="ORF">QBC42DRAFT_259812</name>
</gene>
<dbReference type="Pfam" id="PF06985">
    <property type="entry name" value="HET"/>
    <property type="match status" value="1"/>
</dbReference>